<keyword evidence="1" id="KW-0472">Membrane</keyword>
<organism evidence="2 3">
    <name type="scientific">Labedaea rhizosphaerae</name>
    <dbReference type="NCBI Taxonomy" id="598644"/>
    <lineage>
        <taxon>Bacteria</taxon>
        <taxon>Bacillati</taxon>
        <taxon>Actinomycetota</taxon>
        <taxon>Actinomycetes</taxon>
        <taxon>Pseudonocardiales</taxon>
        <taxon>Pseudonocardiaceae</taxon>
        <taxon>Labedaea</taxon>
    </lineage>
</organism>
<gene>
    <name evidence="2" type="ORF">EV186_103680</name>
</gene>
<evidence type="ECO:0008006" key="4">
    <source>
        <dbReference type="Google" id="ProtNLM"/>
    </source>
</evidence>
<sequence length="139" mass="14881">MTTVSGIKDAAANVPAPVLINLRRPLIVATALAVVGIVVAVIFGHMVMGILFAIGLGMGLYNARLLQKQVVKVISSENPTKRQITGSSVQRLGVLTLLALAMGYFLRPDGLGVFFGLAVFQLVFMAHTIVPVLKERRNQ</sequence>
<name>A0A4R6SF53_LABRH</name>
<feature type="transmembrane region" description="Helical" evidence="1">
    <location>
        <begin position="112"/>
        <end position="133"/>
    </location>
</feature>
<reference evidence="2 3" key="1">
    <citation type="submission" date="2019-03" db="EMBL/GenBank/DDBJ databases">
        <title>Genomic Encyclopedia of Type Strains, Phase IV (KMG-IV): sequencing the most valuable type-strain genomes for metagenomic binning, comparative biology and taxonomic classification.</title>
        <authorList>
            <person name="Goeker M."/>
        </authorList>
    </citation>
    <scope>NUCLEOTIDE SEQUENCE [LARGE SCALE GENOMIC DNA]</scope>
    <source>
        <strain evidence="2 3">DSM 45361</strain>
    </source>
</reference>
<evidence type="ECO:0000313" key="3">
    <source>
        <dbReference type="Proteomes" id="UP000295444"/>
    </source>
</evidence>
<keyword evidence="1" id="KW-0812">Transmembrane</keyword>
<keyword evidence="3" id="KW-1185">Reference proteome</keyword>
<evidence type="ECO:0000313" key="2">
    <source>
        <dbReference type="EMBL" id="TDP97716.1"/>
    </source>
</evidence>
<comment type="caution">
    <text evidence="2">The sequence shown here is derived from an EMBL/GenBank/DDBJ whole genome shotgun (WGS) entry which is preliminary data.</text>
</comment>
<feature type="transmembrane region" description="Helical" evidence="1">
    <location>
        <begin position="89"/>
        <end position="106"/>
    </location>
</feature>
<dbReference type="EMBL" id="SNXZ01000003">
    <property type="protein sequence ID" value="TDP97716.1"/>
    <property type="molecule type" value="Genomic_DNA"/>
</dbReference>
<proteinExistence type="predicted"/>
<dbReference type="AlphaFoldDB" id="A0A4R6SF53"/>
<accession>A0A4R6SF53</accession>
<protein>
    <recommendedName>
        <fullName evidence="4">ATP synthase protein I</fullName>
    </recommendedName>
</protein>
<keyword evidence="1" id="KW-1133">Transmembrane helix</keyword>
<evidence type="ECO:0000256" key="1">
    <source>
        <dbReference type="SAM" id="Phobius"/>
    </source>
</evidence>
<feature type="transmembrane region" description="Helical" evidence="1">
    <location>
        <begin position="26"/>
        <end position="59"/>
    </location>
</feature>
<dbReference type="Proteomes" id="UP000295444">
    <property type="component" value="Unassembled WGS sequence"/>
</dbReference>